<dbReference type="Proteomes" id="UP000488506">
    <property type="component" value="Unassembled WGS sequence"/>
</dbReference>
<dbReference type="FunFam" id="3.30.830.10:FF:000008">
    <property type="entry name" value="Mitochondrial-processing peptidase subunit beta"/>
    <property type="match status" value="1"/>
</dbReference>
<comment type="similarity">
    <text evidence="1 2">Belongs to the peptidase M16 family.</text>
</comment>
<dbReference type="PANTHER" id="PTHR11851">
    <property type="entry name" value="METALLOPROTEASE"/>
    <property type="match status" value="1"/>
</dbReference>
<evidence type="ECO:0000313" key="6">
    <source>
        <dbReference type="Proteomes" id="UP000488506"/>
    </source>
</evidence>
<organism evidence="5 6">
    <name type="scientific">Candidatus Saganbacteria bacterium</name>
    <dbReference type="NCBI Taxonomy" id="2575572"/>
    <lineage>
        <taxon>Bacteria</taxon>
        <taxon>Bacillati</taxon>
        <taxon>Saganbacteria</taxon>
    </lineage>
</organism>
<feature type="domain" description="Peptidase M16 C-terminal" evidence="4">
    <location>
        <begin position="171"/>
        <end position="340"/>
    </location>
</feature>
<dbReference type="GO" id="GO:0006508">
    <property type="term" value="P:proteolysis"/>
    <property type="evidence" value="ECO:0007669"/>
    <property type="project" value="InterPro"/>
</dbReference>
<dbReference type="EMBL" id="WPAF01000008">
    <property type="protein sequence ID" value="KAF0134398.1"/>
    <property type="molecule type" value="Genomic_DNA"/>
</dbReference>
<dbReference type="AlphaFoldDB" id="A0A833NX57"/>
<dbReference type="GO" id="GO:0046872">
    <property type="term" value="F:metal ion binding"/>
    <property type="evidence" value="ECO:0007669"/>
    <property type="project" value="InterPro"/>
</dbReference>
<dbReference type="InterPro" id="IPR050361">
    <property type="entry name" value="MPP/UQCRC_Complex"/>
</dbReference>
<dbReference type="PROSITE" id="PS00143">
    <property type="entry name" value="INSULINASE"/>
    <property type="match status" value="1"/>
</dbReference>
<dbReference type="InterPro" id="IPR001431">
    <property type="entry name" value="Pept_M16_Zn_BS"/>
</dbReference>
<evidence type="ECO:0000256" key="2">
    <source>
        <dbReference type="RuleBase" id="RU004447"/>
    </source>
</evidence>
<dbReference type="InterPro" id="IPR011765">
    <property type="entry name" value="Pept_M16_N"/>
</dbReference>
<dbReference type="PANTHER" id="PTHR11851:SF49">
    <property type="entry name" value="MITOCHONDRIAL-PROCESSING PEPTIDASE SUBUNIT ALPHA"/>
    <property type="match status" value="1"/>
</dbReference>
<dbReference type="InterPro" id="IPR007863">
    <property type="entry name" value="Peptidase_M16_C"/>
</dbReference>
<name>A0A833NX57_UNCSA</name>
<dbReference type="Pfam" id="PF00675">
    <property type="entry name" value="Peptidase_M16"/>
    <property type="match status" value="1"/>
</dbReference>
<evidence type="ECO:0000313" key="5">
    <source>
        <dbReference type="EMBL" id="KAF0134398.1"/>
    </source>
</evidence>
<evidence type="ECO:0000256" key="1">
    <source>
        <dbReference type="ARBA" id="ARBA00007261"/>
    </source>
</evidence>
<dbReference type="SUPFAM" id="SSF63411">
    <property type="entry name" value="LuxS/MPP-like metallohydrolase"/>
    <property type="match status" value="2"/>
</dbReference>
<dbReference type="Pfam" id="PF05193">
    <property type="entry name" value="Peptidase_M16_C"/>
    <property type="match status" value="1"/>
</dbReference>
<sequence>MIPNAEKTVFVNGLKIITESIPSVRSAAFGIMVGAGSGDELDDEAGLTHFIEHMAFKGTPKRSAFQIAEALDEVGGKFNAYTSKEQTMYYAVVLDKHLDKAIDVVSDIFINPLLKKEDIDMEKGVILEEINMYEDTPDELIHDLFAETILHGHPLGLPTIGSKESIRGFGRDSFVKYRERLYRPDNVIVSAAGNLEHKKVVEMVGEQFKMFSGKRDKKIQPEPKINGEIKVKNKKTEQIHLCLGVKGLSQIDDNRYTFSLMDSILGGSMSSRLFQEVREKRGLAYAVYSTSSPFRDFGIFYVYAGTEKKNLEQVIELILKEFTKMKKQGLTQKEFERAKEHHKGTMVIGLESTLSRMSYITKSMFYYDRVITIEELFEKIDKVSLDDIIKLAENIFQEKYLTLTIIGDIKESPVKKLSC</sequence>
<feature type="domain" description="Peptidase M16 N-terminal" evidence="3">
    <location>
        <begin position="15"/>
        <end position="161"/>
    </location>
</feature>
<dbReference type="Gene3D" id="3.30.830.10">
    <property type="entry name" value="Metalloenzyme, LuxS/M16 peptidase-like"/>
    <property type="match status" value="2"/>
</dbReference>
<gene>
    <name evidence="5" type="ORF">FD145_623</name>
</gene>
<evidence type="ECO:0000259" key="4">
    <source>
        <dbReference type="Pfam" id="PF05193"/>
    </source>
</evidence>
<evidence type="ECO:0000259" key="3">
    <source>
        <dbReference type="Pfam" id="PF00675"/>
    </source>
</evidence>
<comment type="caution">
    <text evidence="5">The sequence shown here is derived from an EMBL/GenBank/DDBJ whole genome shotgun (WGS) entry which is preliminary data.</text>
</comment>
<dbReference type="InterPro" id="IPR011249">
    <property type="entry name" value="Metalloenz_LuxS/M16"/>
</dbReference>
<dbReference type="GO" id="GO:0004222">
    <property type="term" value="F:metalloendopeptidase activity"/>
    <property type="evidence" value="ECO:0007669"/>
    <property type="project" value="InterPro"/>
</dbReference>
<protein>
    <submittedName>
        <fullName evidence="5">Putative Zn-dependent peptidase</fullName>
    </submittedName>
</protein>
<reference evidence="5 6" key="1">
    <citation type="submission" date="2019-12" db="EMBL/GenBank/DDBJ databases">
        <authorList>
            <person name="Wolfe R."/>
            <person name="Danczak R."/>
            <person name="Wilkins M."/>
        </authorList>
    </citation>
    <scope>NUCLEOTIDE SEQUENCE [LARGE SCALE GENOMIC DNA]</scope>
    <source>
        <strain evidence="5">X2_MaxBin.013</strain>
    </source>
</reference>
<accession>A0A833NX57</accession>
<proteinExistence type="inferred from homology"/>